<protein>
    <submittedName>
        <fullName evidence="3">Uncharacterized protein</fullName>
    </submittedName>
</protein>
<feature type="transmembrane region" description="Helical" evidence="2">
    <location>
        <begin position="56"/>
        <end position="73"/>
    </location>
</feature>
<evidence type="ECO:0000256" key="1">
    <source>
        <dbReference type="SAM" id="MobiDB-lite"/>
    </source>
</evidence>
<reference evidence="3 4" key="1">
    <citation type="submission" date="2019-06" db="EMBL/GenBank/DDBJ databases">
        <title>Whole genome shotgun sequence of Corynebacterium variabile NBRC 15286.</title>
        <authorList>
            <person name="Hosoyama A."/>
            <person name="Uohara A."/>
            <person name="Ohji S."/>
            <person name="Ichikawa N."/>
        </authorList>
    </citation>
    <scope>NUCLEOTIDE SEQUENCE [LARGE SCALE GENOMIC DNA]</scope>
    <source>
        <strain evidence="3 4">NBRC 15286</strain>
    </source>
</reference>
<feature type="transmembrane region" description="Helical" evidence="2">
    <location>
        <begin position="103"/>
        <end position="126"/>
    </location>
</feature>
<organism evidence="3 4">
    <name type="scientific">Corynebacterium variabile</name>
    <dbReference type="NCBI Taxonomy" id="1727"/>
    <lineage>
        <taxon>Bacteria</taxon>
        <taxon>Bacillati</taxon>
        <taxon>Actinomycetota</taxon>
        <taxon>Actinomycetes</taxon>
        <taxon>Mycobacteriales</taxon>
        <taxon>Corynebacteriaceae</taxon>
        <taxon>Corynebacterium</taxon>
    </lineage>
</organism>
<dbReference type="Proteomes" id="UP000319986">
    <property type="component" value="Unassembled WGS sequence"/>
</dbReference>
<keyword evidence="2" id="KW-0812">Transmembrane</keyword>
<keyword evidence="2" id="KW-0472">Membrane</keyword>
<keyword evidence="2" id="KW-1133">Transmembrane helix</keyword>
<proteinExistence type="predicted"/>
<evidence type="ECO:0000313" key="4">
    <source>
        <dbReference type="Proteomes" id="UP000319986"/>
    </source>
</evidence>
<comment type="caution">
    <text evidence="3">The sequence shown here is derived from an EMBL/GenBank/DDBJ whole genome shotgun (WGS) entry which is preliminary data.</text>
</comment>
<feature type="compositionally biased region" description="Polar residues" evidence="1">
    <location>
        <begin position="1"/>
        <end position="14"/>
    </location>
</feature>
<feature type="region of interest" description="Disordered" evidence="1">
    <location>
        <begin position="1"/>
        <end position="20"/>
    </location>
</feature>
<gene>
    <name evidence="3" type="ORF">CVA01_28070</name>
</gene>
<dbReference type="RefSeq" id="WP_141331540.1">
    <property type="nucleotide sequence ID" value="NZ_BJNT01000027.1"/>
</dbReference>
<dbReference type="GeneID" id="82888877"/>
<dbReference type="AlphaFoldDB" id="A0A4Y4C8K3"/>
<evidence type="ECO:0000256" key="2">
    <source>
        <dbReference type="SAM" id="Phobius"/>
    </source>
</evidence>
<name>A0A4Y4C8K3_9CORY</name>
<evidence type="ECO:0000313" key="3">
    <source>
        <dbReference type="EMBL" id="GEC87493.1"/>
    </source>
</evidence>
<dbReference type="EMBL" id="BJNT01000027">
    <property type="protein sequence ID" value="GEC87493.1"/>
    <property type="molecule type" value="Genomic_DNA"/>
</dbReference>
<accession>A0A4Y4C8K3</accession>
<feature type="transmembrane region" description="Helical" evidence="2">
    <location>
        <begin position="138"/>
        <end position="158"/>
    </location>
</feature>
<feature type="transmembrane region" description="Helical" evidence="2">
    <location>
        <begin position="30"/>
        <end position="50"/>
    </location>
</feature>
<sequence>MTSPTGTTNGQSSRPTKRPVPPIVRTRQRLVLGADFGIAVILLGVPLRFIQEDTGLVAWFLGTMISVVAQVALRRSIRSQDNRPDDELDEYELLRRYKAQRTALLWAQGLLMIVWMTFSLLTLFRRQGPESFDTLIDSLYACLYATAAFLIFVPLVILRSIAGGMNRDPLISGEAEEIEDADALNTTASTTTREDPS</sequence>